<proteinExistence type="predicted"/>
<dbReference type="STRING" id="3818.A0A445DV83"/>
<name>A0A445DV83_ARAHY</name>
<evidence type="ECO:0000256" key="1">
    <source>
        <dbReference type="ARBA" id="ARBA00031637"/>
    </source>
</evidence>
<protein>
    <recommendedName>
        <fullName evidence="1">Alpha,alpha-trehalose glucohydrolase</fullName>
    </recommendedName>
</protein>
<reference evidence="3 4" key="1">
    <citation type="submission" date="2019-01" db="EMBL/GenBank/DDBJ databases">
        <title>Sequencing of cultivated peanut Arachis hypogaea provides insights into genome evolution and oil improvement.</title>
        <authorList>
            <person name="Chen X."/>
        </authorList>
    </citation>
    <scope>NUCLEOTIDE SEQUENCE [LARGE SCALE GENOMIC DNA]</scope>
    <source>
        <strain evidence="4">cv. Fuhuasheng</strain>
        <tissue evidence="3">Leaves</tissue>
    </source>
</reference>
<dbReference type="GO" id="GO:0005993">
    <property type="term" value="P:trehalose catabolic process"/>
    <property type="evidence" value="ECO:0007669"/>
    <property type="project" value="TreeGrafter"/>
</dbReference>
<dbReference type="PANTHER" id="PTHR23403">
    <property type="entry name" value="TREHALASE"/>
    <property type="match status" value="1"/>
</dbReference>
<comment type="caution">
    <text evidence="3">The sequence shown here is derived from an EMBL/GenBank/DDBJ whole genome shotgun (WGS) entry which is preliminary data.</text>
</comment>
<feature type="signal peptide" evidence="2">
    <location>
        <begin position="1"/>
        <end position="21"/>
    </location>
</feature>
<keyword evidence="4" id="KW-1185">Reference proteome</keyword>
<evidence type="ECO:0000256" key="2">
    <source>
        <dbReference type="SAM" id="SignalP"/>
    </source>
</evidence>
<organism evidence="3 4">
    <name type="scientific">Arachis hypogaea</name>
    <name type="common">Peanut</name>
    <dbReference type="NCBI Taxonomy" id="3818"/>
    <lineage>
        <taxon>Eukaryota</taxon>
        <taxon>Viridiplantae</taxon>
        <taxon>Streptophyta</taxon>
        <taxon>Embryophyta</taxon>
        <taxon>Tracheophyta</taxon>
        <taxon>Spermatophyta</taxon>
        <taxon>Magnoliopsida</taxon>
        <taxon>eudicotyledons</taxon>
        <taxon>Gunneridae</taxon>
        <taxon>Pentapetalae</taxon>
        <taxon>rosids</taxon>
        <taxon>fabids</taxon>
        <taxon>Fabales</taxon>
        <taxon>Fabaceae</taxon>
        <taxon>Papilionoideae</taxon>
        <taxon>50 kb inversion clade</taxon>
        <taxon>dalbergioids sensu lato</taxon>
        <taxon>Dalbergieae</taxon>
        <taxon>Pterocarpus clade</taxon>
        <taxon>Arachis</taxon>
    </lineage>
</organism>
<dbReference type="EMBL" id="SDMP01000003">
    <property type="protein sequence ID" value="RYR67076.1"/>
    <property type="molecule type" value="Genomic_DNA"/>
</dbReference>
<dbReference type="PANTHER" id="PTHR23403:SF1">
    <property type="entry name" value="TREHALASE"/>
    <property type="match status" value="1"/>
</dbReference>
<dbReference type="Proteomes" id="UP000289738">
    <property type="component" value="Chromosome A03"/>
</dbReference>
<dbReference type="AlphaFoldDB" id="A0A445DV83"/>
<dbReference type="InterPro" id="IPR001661">
    <property type="entry name" value="Glyco_hydro_37"/>
</dbReference>
<keyword evidence="2" id="KW-0732">Signal</keyword>
<evidence type="ECO:0000313" key="4">
    <source>
        <dbReference type="Proteomes" id="UP000289738"/>
    </source>
</evidence>
<feature type="chain" id="PRO_5019076595" description="Alpha,alpha-trehalose glucohydrolase" evidence="2">
    <location>
        <begin position="22"/>
        <end position="217"/>
    </location>
</feature>
<dbReference type="InterPro" id="IPR012341">
    <property type="entry name" value="6hp_glycosidase-like_sf"/>
</dbReference>
<sequence>MAVHLPLLLCTFLLSLSFVVASSDMASSSSSCSVLVHPLRDIPSIPKSSKIEFQWGDFCVGADTLRAQGMIWCTGNHPERFLTKVKHLEVRAWALKVHSLWRNLSCKVTWEVEKNPQLQLYFPCQTLLFFLVHAFVRSIIGTLIGSFDIHRVTIVDFQGHSHNLNRYKTMQVSSTMVTNSMTQDKKSVSKFLNISEKQHFYHDIASSVESGWNFNTR</sequence>
<accession>A0A445DV83</accession>
<dbReference type="GO" id="GO:0004555">
    <property type="term" value="F:alpha,alpha-trehalase activity"/>
    <property type="evidence" value="ECO:0007669"/>
    <property type="project" value="InterPro"/>
</dbReference>
<gene>
    <name evidence="3" type="ORF">Ahy_A03g013323</name>
</gene>
<evidence type="ECO:0000313" key="3">
    <source>
        <dbReference type="EMBL" id="RYR67076.1"/>
    </source>
</evidence>
<dbReference type="Gene3D" id="1.50.10.10">
    <property type="match status" value="1"/>
</dbReference>